<organism evidence="1 2">
    <name type="scientific">Chitinophaga nivalis</name>
    <dbReference type="NCBI Taxonomy" id="2991709"/>
    <lineage>
        <taxon>Bacteria</taxon>
        <taxon>Pseudomonadati</taxon>
        <taxon>Bacteroidota</taxon>
        <taxon>Chitinophagia</taxon>
        <taxon>Chitinophagales</taxon>
        <taxon>Chitinophagaceae</taxon>
        <taxon>Chitinophaga</taxon>
    </lineage>
</organism>
<proteinExistence type="predicted"/>
<gene>
    <name evidence="1" type="ORF">OL497_10630</name>
</gene>
<reference evidence="1 2" key="1">
    <citation type="submission" date="2022-10" db="EMBL/GenBank/DDBJ databases">
        <title>Chitinophaga nivalis PC15 sp. nov., isolated from Pyeongchang county, South Korea.</title>
        <authorList>
            <person name="Trinh H.N."/>
        </authorList>
    </citation>
    <scope>NUCLEOTIDE SEQUENCE [LARGE SCALE GENOMIC DNA]</scope>
    <source>
        <strain evidence="1 2">PC14</strain>
    </source>
</reference>
<dbReference type="InterPro" id="IPR058238">
    <property type="entry name" value="Lant_leader_dom"/>
</dbReference>
<dbReference type="NCBIfam" id="NF038153">
    <property type="entry name" value="lant_leader_L1a"/>
    <property type="match status" value="1"/>
</dbReference>
<protein>
    <submittedName>
        <fullName evidence="1">Class I lanthipeptide</fullName>
    </submittedName>
</protein>
<dbReference type="EMBL" id="JAPDNS010000001">
    <property type="protein sequence ID" value="MCW3484351.1"/>
    <property type="molecule type" value="Genomic_DNA"/>
</dbReference>
<sequence>MKKKTIQLEKKLFLGKTAIADLSTHQLEQLKGGARTGTGPFEPDTIQITKCVESTSPAPDRPCELFPCW</sequence>
<accession>A0ABT3IK57</accession>
<evidence type="ECO:0000313" key="1">
    <source>
        <dbReference type="EMBL" id="MCW3484351.1"/>
    </source>
</evidence>
<comment type="caution">
    <text evidence="1">The sequence shown here is derived from an EMBL/GenBank/DDBJ whole genome shotgun (WGS) entry which is preliminary data.</text>
</comment>
<evidence type="ECO:0000313" key="2">
    <source>
        <dbReference type="Proteomes" id="UP001207742"/>
    </source>
</evidence>
<dbReference type="Proteomes" id="UP001207742">
    <property type="component" value="Unassembled WGS sequence"/>
</dbReference>
<keyword evidence="2" id="KW-1185">Reference proteome</keyword>
<dbReference type="RefSeq" id="WP_264729924.1">
    <property type="nucleotide sequence ID" value="NZ_JAPDNR010000001.1"/>
</dbReference>
<name>A0ABT3IK57_9BACT</name>